<comment type="caution">
    <text evidence="1">The sequence shown here is derived from an EMBL/GenBank/DDBJ whole genome shotgun (WGS) entry which is preliminary data.</text>
</comment>
<proteinExistence type="predicted"/>
<sequence>MERLDQGGHCKAEQIKGAAKKFVERTGPESADLGPFLVGQKKVLIEKPCRICY</sequence>
<evidence type="ECO:0000313" key="1">
    <source>
        <dbReference type="EMBL" id="GAW68747.1"/>
    </source>
</evidence>
<evidence type="ECO:0000313" key="2">
    <source>
        <dbReference type="Proteomes" id="UP000194153"/>
    </source>
</evidence>
<dbReference type="EMBL" id="BDQG01000001">
    <property type="protein sequence ID" value="GAW68747.1"/>
    <property type="molecule type" value="Genomic_DNA"/>
</dbReference>
<accession>A0ABQ0MNV7</accession>
<keyword evidence="2" id="KW-1185">Reference proteome</keyword>
<gene>
    <name evidence="1" type="ORF">GPEL0_01f5223</name>
</gene>
<reference evidence="2" key="1">
    <citation type="submission" date="2017-05" db="EMBL/GenBank/DDBJ databases">
        <title>Draft genome sequence of Geobacter pelophilus, a iron(III)-reducing bacteria.</title>
        <authorList>
            <person name="Aoyagi T."/>
            <person name="Koike H."/>
            <person name="Morita T."/>
            <person name="Sato Y."/>
            <person name="Habe H."/>
            <person name="Hori T."/>
        </authorList>
    </citation>
    <scope>NUCLEOTIDE SEQUENCE [LARGE SCALE GENOMIC DNA]</scope>
    <source>
        <strain evidence="2">Drf2</strain>
    </source>
</reference>
<organism evidence="1 2">
    <name type="scientific">Geoanaerobacter pelophilus</name>
    <dbReference type="NCBI Taxonomy" id="60036"/>
    <lineage>
        <taxon>Bacteria</taxon>
        <taxon>Pseudomonadati</taxon>
        <taxon>Thermodesulfobacteriota</taxon>
        <taxon>Desulfuromonadia</taxon>
        <taxon>Geobacterales</taxon>
        <taxon>Geobacteraceae</taxon>
        <taxon>Geoanaerobacter</taxon>
    </lineage>
</organism>
<dbReference type="Proteomes" id="UP000194153">
    <property type="component" value="Unassembled WGS sequence"/>
</dbReference>
<name>A0ABQ0MNV7_9BACT</name>
<protein>
    <submittedName>
        <fullName evidence="1">Uncharacterized protein</fullName>
    </submittedName>
</protein>